<dbReference type="InterPro" id="IPR027417">
    <property type="entry name" value="P-loop_NTPase"/>
</dbReference>
<gene>
    <name evidence="2" type="ORF">H9847_04070</name>
</gene>
<dbReference type="InterPro" id="IPR012547">
    <property type="entry name" value="PDDEXK_9"/>
</dbReference>
<dbReference type="PANTHER" id="PTHR34825">
    <property type="entry name" value="CONSERVED PROTEIN, WITH A WEAK D-GALACTARATE DEHYDRATASE/ALTRONATE HYDROLASE DOMAIN"/>
    <property type="match status" value="1"/>
</dbReference>
<reference evidence="2" key="1">
    <citation type="journal article" date="2021" name="PeerJ">
        <title>Extensive microbial diversity within the chicken gut microbiome revealed by metagenomics and culture.</title>
        <authorList>
            <person name="Gilroy R."/>
            <person name="Ravi A."/>
            <person name="Getino M."/>
            <person name="Pursley I."/>
            <person name="Horton D.L."/>
            <person name="Alikhan N.F."/>
            <person name="Baker D."/>
            <person name="Gharbi K."/>
            <person name="Hall N."/>
            <person name="Watson M."/>
            <person name="Adriaenssens E.M."/>
            <person name="Foster-Nyarko E."/>
            <person name="Jarju S."/>
            <person name="Secka A."/>
            <person name="Antonio M."/>
            <person name="Oren A."/>
            <person name="Chaudhuri R.R."/>
            <person name="La Ragione R."/>
            <person name="Hildebrand F."/>
            <person name="Pallen M.J."/>
        </authorList>
    </citation>
    <scope>NUCLEOTIDE SEQUENCE</scope>
    <source>
        <strain evidence="2">378</strain>
    </source>
</reference>
<dbReference type="Gene3D" id="3.40.50.300">
    <property type="entry name" value="P-loop containing nucleotide triphosphate hydrolases"/>
    <property type="match status" value="1"/>
</dbReference>
<name>A0A948WZD6_9GAMM</name>
<proteinExistence type="predicted"/>
<organism evidence="2 3">
    <name type="scientific">Candidatus Anaerobiospirillum pullicola</name>
    <dbReference type="NCBI Taxonomy" id="2838451"/>
    <lineage>
        <taxon>Bacteria</taxon>
        <taxon>Pseudomonadati</taxon>
        <taxon>Pseudomonadota</taxon>
        <taxon>Gammaproteobacteria</taxon>
        <taxon>Aeromonadales</taxon>
        <taxon>Succinivibrionaceae</taxon>
        <taxon>Anaerobiospirillum</taxon>
    </lineage>
</organism>
<dbReference type="Proteomes" id="UP000733611">
    <property type="component" value="Unassembled WGS sequence"/>
</dbReference>
<sequence length="612" mass="69830">MLKPNALAQQGLQKLPLDVTRWHDLVSERYNYLFVDKTAKLAALVRNYQAVFIARPRRMGKTLMCSMLYELFSHGTESFKGTAVYDLWPEKELFPVIRLSFHTMPCDDVSKFECALKETLLSAFSAAGFPEVNSFAMRATISGFLQQFNTLVQQHKLVFLIDECDYPLSNNLNNEDIFKRLKLVLRDFYAWLRDLQNVRFLLITGIMRYHETSMFTGQYIQDLSMKPYFADLLGYTQQELVDKFAPYIEKAANMLGISTQTLQDKLKRYYDGFCFDYNASVKVYCPYSINQFFDAVVPKADDDVIEDGPYFDSYWMTSANATAALSSYLSGRGLGQEDLTQICNQHFVLTYEDINGANFFGSVNFKHLLVQAGYFSLKAVVSGMAPSSRTYKCGVTNQEVDQAFVRVLTGYLVNFDDDKRDQLIAEGEEAQKSLLAGDIECMCIRLNQILGKIFSEILKNAPEKLYRAFIARFLSANLITVSEENTNNLGRCDLVATTPNHIYDMELKRLDEDKDADHYKITRLNDGEEQLVERGYGSNLTEKKTRQTGVVLVISDKYRQICAWRTLTQTETGIMRQEGIIPPLSVLTQQQVLTGRVHPQSLPQLPAQMTQS</sequence>
<dbReference type="InterPro" id="IPR018631">
    <property type="entry name" value="AAA-ATPase-like_dom"/>
</dbReference>
<feature type="domain" description="AAA-ATPase-like" evidence="1">
    <location>
        <begin position="30"/>
        <end position="215"/>
    </location>
</feature>
<protein>
    <submittedName>
        <fullName evidence="2">ATP-binding protein</fullName>
    </submittedName>
</protein>
<evidence type="ECO:0000313" key="3">
    <source>
        <dbReference type="Proteomes" id="UP000733611"/>
    </source>
</evidence>
<keyword evidence="2" id="KW-0547">Nucleotide-binding</keyword>
<evidence type="ECO:0000259" key="1">
    <source>
        <dbReference type="Pfam" id="PF09820"/>
    </source>
</evidence>
<dbReference type="AlphaFoldDB" id="A0A948WZD6"/>
<keyword evidence="2" id="KW-0067">ATP-binding</keyword>
<reference evidence="2" key="2">
    <citation type="submission" date="2021-04" db="EMBL/GenBank/DDBJ databases">
        <authorList>
            <person name="Gilroy R."/>
        </authorList>
    </citation>
    <scope>NUCLEOTIDE SEQUENCE</scope>
    <source>
        <strain evidence="2">378</strain>
    </source>
</reference>
<dbReference type="Pfam" id="PF09820">
    <property type="entry name" value="AAA-ATPase_like"/>
    <property type="match status" value="1"/>
</dbReference>
<dbReference type="EMBL" id="JAHLFE010000077">
    <property type="protein sequence ID" value="MBU3844034.1"/>
    <property type="molecule type" value="Genomic_DNA"/>
</dbReference>
<accession>A0A948WZD6</accession>
<dbReference type="Pfam" id="PF08011">
    <property type="entry name" value="PDDEXK_9"/>
    <property type="match status" value="1"/>
</dbReference>
<dbReference type="PANTHER" id="PTHR34825:SF1">
    <property type="entry name" value="AAA-ATPASE-LIKE DOMAIN-CONTAINING PROTEIN"/>
    <property type="match status" value="1"/>
</dbReference>
<dbReference type="SUPFAM" id="SSF52540">
    <property type="entry name" value="P-loop containing nucleoside triphosphate hydrolases"/>
    <property type="match status" value="1"/>
</dbReference>
<dbReference type="GO" id="GO:0005524">
    <property type="term" value="F:ATP binding"/>
    <property type="evidence" value="ECO:0007669"/>
    <property type="project" value="UniProtKB-KW"/>
</dbReference>
<evidence type="ECO:0000313" key="2">
    <source>
        <dbReference type="EMBL" id="MBU3844034.1"/>
    </source>
</evidence>
<comment type="caution">
    <text evidence="2">The sequence shown here is derived from an EMBL/GenBank/DDBJ whole genome shotgun (WGS) entry which is preliminary data.</text>
</comment>